<evidence type="ECO:0000259" key="6">
    <source>
        <dbReference type="Pfam" id="PF08479"/>
    </source>
</evidence>
<dbReference type="InterPro" id="IPR005565">
    <property type="entry name" value="Hemolysn_activator_HlyB_C"/>
</dbReference>
<evidence type="ECO:0000256" key="2">
    <source>
        <dbReference type="ARBA" id="ARBA00022692"/>
    </source>
</evidence>
<dbReference type="PANTHER" id="PTHR34597:SF6">
    <property type="entry name" value="BLR6126 PROTEIN"/>
    <property type="match status" value="1"/>
</dbReference>
<reference evidence="7" key="1">
    <citation type="submission" date="2021-04" db="EMBL/GenBank/DDBJ databases">
        <title>Draft genome sequence data of methanotrophic Methylovulum sp. strain S1L and Methylomonas sp. strain S2AM isolated from boreal lake water columns.</title>
        <authorList>
            <person name="Rissanen A.J."/>
            <person name="Mangayil R."/>
            <person name="Svenning M.M."/>
            <person name="Khanongnuch R."/>
        </authorList>
    </citation>
    <scope>NUCLEOTIDE SEQUENCE</scope>
    <source>
        <strain evidence="7">S2AM</strain>
    </source>
</reference>
<dbReference type="AlphaFoldDB" id="A0A975R8X4"/>
<dbReference type="EMBL" id="CP073754">
    <property type="protein sequence ID" value="QWF69576.1"/>
    <property type="molecule type" value="Genomic_DNA"/>
</dbReference>
<feature type="signal peptide" evidence="4">
    <location>
        <begin position="1"/>
        <end position="22"/>
    </location>
</feature>
<dbReference type="Proteomes" id="UP000676649">
    <property type="component" value="Chromosome"/>
</dbReference>
<protein>
    <submittedName>
        <fullName evidence="7">ShlB/FhaC/HecB family hemolysin secretion/activation protein</fullName>
    </submittedName>
</protein>
<feature type="domain" description="Haemolysin activator HlyB C-terminal" evidence="5">
    <location>
        <begin position="179"/>
        <end position="499"/>
    </location>
</feature>
<dbReference type="InterPro" id="IPR051544">
    <property type="entry name" value="TPS_OM_transporter"/>
</dbReference>
<keyword evidence="1" id="KW-1134">Transmembrane beta strand</keyword>
<feature type="chain" id="PRO_5036916122" evidence="4">
    <location>
        <begin position="23"/>
        <end position="543"/>
    </location>
</feature>
<dbReference type="GO" id="GO:0046819">
    <property type="term" value="P:protein secretion by the type V secretion system"/>
    <property type="evidence" value="ECO:0007669"/>
    <property type="project" value="TreeGrafter"/>
</dbReference>
<evidence type="ECO:0000256" key="1">
    <source>
        <dbReference type="ARBA" id="ARBA00022452"/>
    </source>
</evidence>
<gene>
    <name evidence="7" type="ORF">KEF85_09300</name>
</gene>
<keyword evidence="3" id="KW-0998">Cell outer membrane</keyword>
<proteinExistence type="predicted"/>
<dbReference type="GO" id="GO:0008320">
    <property type="term" value="F:protein transmembrane transporter activity"/>
    <property type="evidence" value="ECO:0007669"/>
    <property type="project" value="TreeGrafter"/>
</dbReference>
<evidence type="ECO:0000313" key="7">
    <source>
        <dbReference type="EMBL" id="QWF69576.1"/>
    </source>
</evidence>
<feature type="domain" description="Polypeptide-transport-associated ShlB-type" evidence="6">
    <location>
        <begin position="40"/>
        <end position="116"/>
    </location>
</feature>
<dbReference type="Gene3D" id="3.10.20.310">
    <property type="entry name" value="membrane protein fhac"/>
    <property type="match status" value="1"/>
</dbReference>
<evidence type="ECO:0000313" key="8">
    <source>
        <dbReference type="Proteomes" id="UP000676649"/>
    </source>
</evidence>
<name>A0A975R8X4_9GAMM</name>
<dbReference type="GO" id="GO:0098046">
    <property type="term" value="C:type V protein secretion system complex"/>
    <property type="evidence" value="ECO:0007669"/>
    <property type="project" value="TreeGrafter"/>
</dbReference>
<dbReference type="InterPro" id="IPR013686">
    <property type="entry name" value="Polypept-transport_assoc_ShlB"/>
</dbReference>
<dbReference type="Pfam" id="PF03865">
    <property type="entry name" value="ShlB"/>
    <property type="match status" value="1"/>
</dbReference>
<evidence type="ECO:0000256" key="3">
    <source>
        <dbReference type="ARBA" id="ARBA00023237"/>
    </source>
</evidence>
<accession>A0A975R8X4</accession>
<dbReference type="Pfam" id="PF08479">
    <property type="entry name" value="POTRA_2"/>
    <property type="match status" value="1"/>
</dbReference>
<evidence type="ECO:0000259" key="5">
    <source>
        <dbReference type="Pfam" id="PF03865"/>
    </source>
</evidence>
<keyword evidence="1" id="KW-0472">Membrane</keyword>
<evidence type="ECO:0000256" key="4">
    <source>
        <dbReference type="SAM" id="SignalP"/>
    </source>
</evidence>
<organism evidence="7 8">
    <name type="scientific">Methylomonas paludis</name>
    <dbReference type="NCBI Taxonomy" id="1173101"/>
    <lineage>
        <taxon>Bacteria</taxon>
        <taxon>Pseudomonadati</taxon>
        <taxon>Pseudomonadota</taxon>
        <taxon>Gammaproteobacteria</taxon>
        <taxon>Methylococcales</taxon>
        <taxon>Methylococcaceae</taxon>
        <taxon>Methylomonas</taxon>
    </lineage>
</organism>
<dbReference type="Gene3D" id="2.40.160.50">
    <property type="entry name" value="membrane protein fhac: a member of the omp85/tpsb transporter family"/>
    <property type="match status" value="1"/>
</dbReference>
<keyword evidence="4" id="KW-0732">Signal</keyword>
<dbReference type="RefSeq" id="WP_215579809.1">
    <property type="nucleotide sequence ID" value="NZ_CP073754.1"/>
</dbReference>
<keyword evidence="8" id="KW-1185">Reference proteome</keyword>
<dbReference type="KEGG" id="mpad:KEF85_09300"/>
<dbReference type="PANTHER" id="PTHR34597">
    <property type="entry name" value="SLR1661 PROTEIN"/>
    <property type="match status" value="1"/>
</dbReference>
<keyword evidence="2" id="KW-0812">Transmembrane</keyword>
<sequence length="543" mass="59599">MKLKCLPAALALLCLNHTPAMAADNAVPPAAPAAAANPVFDVLDFQIDGNTVLDDETLERTVYPFLGPEKTVDDVEKARVALEEAYRKAGYPTVVVAIPEQDINAEGRVQINVLEGRIETQHITGARYYALGKIRESVPALAEGVVPHMPTVQNQMTTLAQQAPDRTVTPVFRAGSTPGQMEVELKVKDAVPLHGSVEMNSRNTSNTSYTRLIGSLRYDNLWQKYHSASVQYQLAPEVSNQLDVWSGTYVLPTGFFDTRLALYGINISSNTQLGASVGGTTVVGTGSIIGARLVKPLFSEGGVTHSLTAGLDYKDFDQAVNLLGQDTGKTKIQYTRFVTGFDGSWRDEVSTTTLNLTANYGLRILGNDPNEFNIKRTGATPDFFYLTGDFRHQHVLPLDFRLQTRAQGQGSMSRLISNEQFSAGGPLSVRGYHQTQVLADQGVNLSIELHSPKLLAKDWESAQNLRVLTFFDWANLWTMAPIAPTSSTTHLASTGVGLRTQWFKHLLGEFDWSYPIYQQGSPTSSGHVLVGQQRVDFRVVYEF</sequence>